<dbReference type="InterPro" id="IPR004386">
    <property type="entry name" value="Toxin_YafQ-like"/>
</dbReference>
<evidence type="ECO:0000313" key="3">
    <source>
        <dbReference type="EMBL" id="PRC94532.1"/>
    </source>
</evidence>
<dbReference type="InterPro" id="IPR035093">
    <property type="entry name" value="RelE/ParE_toxin_dom_sf"/>
</dbReference>
<evidence type="ECO:0000256" key="1">
    <source>
        <dbReference type="ARBA" id="ARBA00022649"/>
    </source>
</evidence>
<dbReference type="AlphaFoldDB" id="A0A2S9H3H4"/>
<dbReference type="Proteomes" id="UP000237839">
    <property type="component" value="Unassembled WGS sequence"/>
</dbReference>
<dbReference type="OrthoDB" id="7030467at2"/>
<dbReference type="Pfam" id="PF15738">
    <property type="entry name" value="YafQ_toxin"/>
    <property type="match status" value="1"/>
</dbReference>
<keyword evidence="1" id="KW-1277">Toxin-antitoxin system</keyword>
<dbReference type="SUPFAM" id="SSF143011">
    <property type="entry name" value="RelE-like"/>
    <property type="match status" value="1"/>
</dbReference>
<protein>
    <submittedName>
        <fullName evidence="3">Addiction module toxin, RelE/StbE family</fullName>
    </submittedName>
</protein>
<dbReference type="PANTHER" id="PTHR40588">
    <property type="entry name" value="MRNA INTERFERASE TOXIN YAFQ"/>
    <property type="match status" value="1"/>
</dbReference>
<gene>
    <name evidence="3" type="ORF">S2091_0535</name>
</gene>
<dbReference type="Gene3D" id="3.30.2310.20">
    <property type="entry name" value="RelE-like"/>
    <property type="match status" value="1"/>
</dbReference>
<keyword evidence="4" id="KW-1185">Reference proteome</keyword>
<sequence length="93" mass="10447">MRTIKDSASFKRAYKRVSATPQHKDVNALLHAVLKLLIVDLPLPTKNRDHALSGKLSSYRECHIKPDLLLVYEKPDATILRLVSIGSHSELFG</sequence>
<evidence type="ECO:0000313" key="4">
    <source>
        <dbReference type="Proteomes" id="UP000237839"/>
    </source>
</evidence>
<dbReference type="PANTHER" id="PTHR40588:SF1">
    <property type="entry name" value="MRNA INTERFERASE TOXIN YAFQ"/>
    <property type="match status" value="1"/>
</dbReference>
<evidence type="ECO:0000256" key="2">
    <source>
        <dbReference type="PIRSR" id="PIRSR006156-1"/>
    </source>
</evidence>
<dbReference type="RefSeq" id="WP_105530260.1">
    <property type="nucleotide sequence ID" value="NZ_PUGF01000002.1"/>
</dbReference>
<dbReference type="GO" id="GO:0004521">
    <property type="term" value="F:RNA endonuclease activity"/>
    <property type="evidence" value="ECO:0007669"/>
    <property type="project" value="TreeGrafter"/>
</dbReference>
<name>A0A2S9H3H4_9BURK</name>
<feature type="active site" description="Proton donor" evidence="2">
    <location>
        <position position="88"/>
    </location>
</feature>
<dbReference type="GO" id="GO:0006415">
    <property type="term" value="P:translational termination"/>
    <property type="evidence" value="ECO:0007669"/>
    <property type="project" value="TreeGrafter"/>
</dbReference>
<dbReference type="InterPro" id="IPR007712">
    <property type="entry name" value="RelE/ParE_toxin"/>
</dbReference>
<reference evidence="3 4" key="1">
    <citation type="submission" date="2018-02" db="EMBL/GenBank/DDBJ databases">
        <title>Solimicrobium silvestre gen. nov., sp. nov., isolated from alpine forest soil.</title>
        <authorList>
            <person name="Margesin R."/>
            <person name="Albuquerque L."/>
            <person name="Zhang D.-C."/>
            <person name="Froufe H.J.C."/>
            <person name="Severino R."/>
            <person name="Roxo I."/>
            <person name="Egas C."/>
            <person name="Da Costa M.S."/>
        </authorList>
    </citation>
    <scope>NUCLEOTIDE SEQUENCE [LARGE SCALE GENOMIC DNA]</scope>
    <source>
        <strain evidence="3 4">S20-91</strain>
    </source>
</reference>
<organism evidence="3 4">
    <name type="scientific">Solimicrobium silvestre</name>
    <dbReference type="NCBI Taxonomy" id="2099400"/>
    <lineage>
        <taxon>Bacteria</taxon>
        <taxon>Pseudomonadati</taxon>
        <taxon>Pseudomonadota</taxon>
        <taxon>Betaproteobacteria</taxon>
        <taxon>Burkholderiales</taxon>
        <taxon>Oxalobacteraceae</taxon>
        <taxon>Solimicrobium</taxon>
    </lineage>
</organism>
<accession>A0A2S9H3H4</accession>
<dbReference type="EMBL" id="PUGF01000002">
    <property type="protein sequence ID" value="PRC94532.1"/>
    <property type="molecule type" value="Genomic_DNA"/>
</dbReference>
<dbReference type="PIRSF" id="PIRSF006156">
    <property type="entry name" value="YafQ"/>
    <property type="match status" value="1"/>
</dbReference>
<dbReference type="NCBIfam" id="TIGR02385">
    <property type="entry name" value="RelE_StbE"/>
    <property type="match status" value="1"/>
</dbReference>
<comment type="caution">
    <text evidence="3">The sequence shown here is derived from an EMBL/GenBank/DDBJ whole genome shotgun (WGS) entry which is preliminary data.</text>
</comment>
<dbReference type="GO" id="GO:0006402">
    <property type="term" value="P:mRNA catabolic process"/>
    <property type="evidence" value="ECO:0007669"/>
    <property type="project" value="TreeGrafter"/>
</dbReference>
<proteinExistence type="predicted"/>